<proteinExistence type="predicted"/>
<evidence type="ECO:0000313" key="2">
    <source>
        <dbReference type="Proteomes" id="UP001500630"/>
    </source>
</evidence>
<dbReference type="EMBL" id="BAABDQ010000038">
    <property type="protein sequence ID" value="GAA3602868.1"/>
    <property type="molecule type" value="Genomic_DNA"/>
</dbReference>
<evidence type="ECO:0000313" key="1">
    <source>
        <dbReference type="EMBL" id="GAA3602868.1"/>
    </source>
</evidence>
<reference evidence="2" key="1">
    <citation type="journal article" date="2019" name="Int. J. Syst. Evol. Microbiol.">
        <title>The Global Catalogue of Microorganisms (GCM) 10K type strain sequencing project: providing services to taxonomists for standard genome sequencing and annotation.</title>
        <authorList>
            <consortium name="The Broad Institute Genomics Platform"/>
            <consortium name="The Broad Institute Genome Sequencing Center for Infectious Disease"/>
            <person name="Wu L."/>
            <person name="Ma J."/>
        </authorList>
    </citation>
    <scope>NUCLEOTIDE SEQUENCE [LARGE SCALE GENOMIC DNA]</scope>
    <source>
        <strain evidence="2">JCM 17326</strain>
    </source>
</reference>
<dbReference type="Proteomes" id="UP001500630">
    <property type="component" value="Unassembled WGS sequence"/>
</dbReference>
<keyword evidence="2" id="KW-1185">Reference proteome</keyword>
<dbReference type="RefSeq" id="WP_345573629.1">
    <property type="nucleotide sequence ID" value="NZ_BAABDQ010000038.1"/>
</dbReference>
<accession>A0ABP6ZBW4</accession>
<sequence>MSWEEGDLHGRHVSAAALARTAITWTPERPHGQVRIRDYTCECRPVVYELCQSGGVTFIRKMTRKGKEATIEEYITRSGVEVHTVWRRLLDLA</sequence>
<gene>
    <name evidence="1" type="ORF">GCM10022419_103990</name>
</gene>
<name>A0ABP6ZBW4_9ACTN</name>
<protein>
    <submittedName>
        <fullName evidence="1">Uncharacterized protein</fullName>
    </submittedName>
</protein>
<organism evidence="1 2">
    <name type="scientific">Nonomuraea rosea</name>
    <dbReference type="NCBI Taxonomy" id="638574"/>
    <lineage>
        <taxon>Bacteria</taxon>
        <taxon>Bacillati</taxon>
        <taxon>Actinomycetota</taxon>
        <taxon>Actinomycetes</taxon>
        <taxon>Streptosporangiales</taxon>
        <taxon>Streptosporangiaceae</taxon>
        <taxon>Nonomuraea</taxon>
    </lineage>
</organism>
<comment type="caution">
    <text evidence="1">The sequence shown here is derived from an EMBL/GenBank/DDBJ whole genome shotgun (WGS) entry which is preliminary data.</text>
</comment>